<name>A0ACB7H6T8_MANES</name>
<dbReference type="EMBL" id="CM004395">
    <property type="protein sequence ID" value="KAG8647573.1"/>
    <property type="molecule type" value="Genomic_DNA"/>
</dbReference>
<comment type="caution">
    <text evidence="1">The sequence shown here is derived from an EMBL/GenBank/DDBJ whole genome shotgun (WGS) entry which is preliminary data.</text>
</comment>
<reference evidence="2" key="1">
    <citation type="journal article" date="2016" name="Nat. Biotechnol.">
        <title>Sequencing wild and cultivated cassava and related species reveals extensive interspecific hybridization and genetic diversity.</title>
        <authorList>
            <person name="Bredeson J.V."/>
            <person name="Lyons J.B."/>
            <person name="Prochnik S.E."/>
            <person name="Wu G.A."/>
            <person name="Ha C.M."/>
            <person name="Edsinger-Gonzales E."/>
            <person name="Grimwood J."/>
            <person name="Schmutz J."/>
            <person name="Rabbi I.Y."/>
            <person name="Egesi C."/>
            <person name="Nauluvula P."/>
            <person name="Lebot V."/>
            <person name="Ndunguru J."/>
            <person name="Mkamilo G."/>
            <person name="Bart R.S."/>
            <person name="Setter T.L."/>
            <person name="Gleadow R.M."/>
            <person name="Kulakow P."/>
            <person name="Ferguson M.E."/>
            <person name="Rounsley S."/>
            <person name="Rokhsar D.S."/>
        </authorList>
    </citation>
    <scope>NUCLEOTIDE SEQUENCE [LARGE SCALE GENOMIC DNA]</scope>
    <source>
        <strain evidence="2">cv. AM560-2</strain>
    </source>
</reference>
<evidence type="ECO:0000313" key="2">
    <source>
        <dbReference type="Proteomes" id="UP000091857"/>
    </source>
</evidence>
<keyword evidence="2" id="KW-1185">Reference proteome</keyword>
<sequence>MRHSTNNSHNGLDMTTKTPSDCNITWCPALRAPQVFMVPGPSGSSGLH</sequence>
<gene>
    <name evidence="1" type="ORF">MANES_09G088666v8</name>
</gene>
<dbReference type="Proteomes" id="UP000091857">
    <property type="component" value="Chromosome 9"/>
</dbReference>
<evidence type="ECO:0000313" key="1">
    <source>
        <dbReference type="EMBL" id="KAG8647573.1"/>
    </source>
</evidence>
<accession>A0ACB7H6T8</accession>
<protein>
    <submittedName>
        <fullName evidence="1">Uncharacterized protein</fullName>
    </submittedName>
</protein>
<proteinExistence type="predicted"/>
<organism evidence="1 2">
    <name type="scientific">Manihot esculenta</name>
    <name type="common">Cassava</name>
    <name type="synonym">Jatropha manihot</name>
    <dbReference type="NCBI Taxonomy" id="3983"/>
    <lineage>
        <taxon>Eukaryota</taxon>
        <taxon>Viridiplantae</taxon>
        <taxon>Streptophyta</taxon>
        <taxon>Embryophyta</taxon>
        <taxon>Tracheophyta</taxon>
        <taxon>Spermatophyta</taxon>
        <taxon>Magnoliopsida</taxon>
        <taxon>eudicotyledons</taxon>
        <taxon>Gunneridae</taxon>
        <taxon>Pentapetalae</taxon>
        <taxon>rosids</taxon>
        <taxon>fabids</taxon>
        <taxon>Malpighiales</taxon>
        <taxon>Euphorbiaceae</taxon>
        <taxon>Crotonoideae</taxon>
        <taxon>Manihoteae</taxon>
        <taxon>Manihot</taxon>
    </lineage>
</organism>